<comment type="caution">
    <text evidence="1">The sequence shown here is derived from an EMBL/GenBank/DDBJ whole genome shotgun (WGS) entry which is preliminary data.</text>
</comment>
<name>A0A0A6P4J7_9GAMM</name>
<sequence length="81" mass="9536">MLDEPFNNLDVILKQEMIDLLLALKKKMGMGILYVTHHLDEVLNLADRVIVMQHSQLIIEKTQSFNEQELLTWYTENIQHS</sequence>
<keyword evidence="2" id="KW-1185">Reference proteome</keyword>
<dbReference type="PANTHER" id="PTHR42764">
    <property type="entry name" value="PHOSPHONATES UTILIZATION ATP-BINDING PROTEIN PHNK-RELATED"/>
    <property type="match status" value="1"/>
</dbReference>
<evidence type="ECO:0000313" key="1">
    <source>
        <dbReference type="EMBL" id="KHD05269.1"/>
    </source>
</evidence>
<gene>
    <name evidence="1" type="ORF">PN36_15300</name>
</gene>
<dbReference type="Proteomes" id="UP000030428">
    <property type="component" value="Unassembled WGS sequence"/>
</dbReference>
<dbReference type="AlphaFoldDB" id="A0A0A6P4J7"/>
<reference evidence="1 2" key="1">
    <citation type="journal article" date="2016" name="Front. Microbiol.">
        <title>Single-Cell (Meta-)Genomics of a Dimorphic Candidatus Thiomargarita nelsonii Reveals Genomic Plasticity.</title>
        <authorList>
            <person name="Flood B.E."/>
            <person name="Fliss P."/>
            <person name="Jones D.S."/>
            <person name="Dick G.J."/>
            <person name="Jain S."/>
            <person name="Kaster A.K."/>
            <person name="Winkel M."/>
            <person name="Mussmann M."/>
            <person name="Bailey J."/>
        </authorList>
    </citation>
    <scope>NUCLEOTIDE SEQUENCE [LARGE SCALE GENOMIC DNA]</scope>
    <source>
        <strain evidence="1">Hydrate Ridge</strain>
    </source>
</reference>
<organism evidence="1 2">
    <name type="scientific">Candidatus Thiomargarita nelsonii</name>
    <dbReference type="NCBI Taxonomy" id="1003181"/>
    <lineage>
        <taxon>Bacteria</taxon>
        <taxon>Pseudomonadati</taxon>
        <taxon>Pseudomonadota</taxon>
        <taxon>Gammaproteobacteria</taxon>
        <taxon>Thiotrichales</taxon>
        <taxon>Thiotrichaceae</taxon>
        <taxon>Thiomargarita</taxon>
    </lineage>
</organism>
<dbReference type="Gene3D" id="3.40.50.300">
    <property type="entry name" value="P-loop containing nucleotide triphosphate hydrolases"/>
    <property type="match status" value="1"/>
</dbReference>
<protein>
    <submittedName>
        <fullName evidence="1">Uncharacterized protein</fullName>
    </submittedName>
</protein>
<accession>A0A0A6P4J7</accession>
<proteinExistence type="predicted"/>
<evidence type="ECO:0000313" key="2">
    <source>
        <dbReference type="Proteomes" id="UP000030428"/>
    </source>
</evidence>
<dbReference type="SUPFAM" id="SSF52540">
    <property type="entry name" value="P-loop containing nucleoside triphosphate hydrolases"/>
    <property type="match status" value="1"/>
</dbReference>
<dbReference type="PANTHER" id="PTHR42764:SF1">
    <property type="entry name" value="PHOSPHONATES UTILIZATION ATP-BINDING PROTEIN PHNK-RELATED"/>
    <property type="match status" value="1"/>
</dbReference>
<dbReference type="GO" id="GO:0019700">
    <property type="term" value="P:organic phosphonate catabolic process"/>
    <property type="evidence" value="ECO:0007669"/>
    <property type="project" value="TreeGrafter"/>
</dbReference>
<dbReference type="EMBL" id="JSZA02000055">
    <property type="protein sequence ID" value="KHD05269.1"/>
    <property type="molecule type" value="Genomic_DNA"/>
</dbReference>
<dbReference type="InterPro" id="IPR027417">
    <property type="entry name" value="P-loop_NTPase"/>
</dbReference>